<sequence length="1225" mass="141414">MADILLNKIINEELNINLFIKWLECEVPENDLYNEILIEKVAKIDFITYFINFIHDQSCTSKCNDLLQRNNTPKRIQKTQSRPLQTSKSKNIQHNLFPPNEKPVSNFNNHSTPESSKKPDNTVKRTECYLSPISPLYQDNSSFLKNNITLNGSQKSADKYSLCLGDFITHNPKKIKKKKLPQVSGEEKKEAPRRIKPTTINIKEQDHGFKNVGNSFNFEKNNTEVAACTIEEQRNMLIAEKDKVLSNKSVTDQAYPIVLRRLSGTYTVIQPTLAKVTLNKEIDYIIKIYQFILNNQLILNMTSEIYFLISLLLIDKVDSKENSTLPLDDSNLGIDFLDQPNKEHSKILNIKLYNTQLFESIHNIVYFATKCLELQVAVIKFYDKSTLELLANNRRIQEFSPSFSKKLLASVSHKTEKPYNEIITLPSQSNVCFNIDTDNRDNFSDDKGFHAFRKQRDLFYEILRIWENNHLLPDWSYGMGLSGRIRTLFSLSTDPVSYIHLARLFKNQLLISCSKGPKEKGVSERGLSFFPSLSINPNKLNQLTNRLIMKESTNGINSLPSFTGYQEFYKDFIVVSASHCFNKHLSDILASDIIELNETKFWVADLNKIKDVDSKTRKQYISCIKNLRLLAKFLGFIESLPYKSDSMLLSKNAFEVQLKIRSQCNPLLDVKSMLRKAISEKKLVLLIPWLTKYLSMLDQVSLRLPYYAALHQMLFELYLKSHFDRGNSYSIAIMKFCLGWLFELPHFPDSDYFSFCSKQVFTKTEFDSEILMRSNGHEPKEDTNLDSLKLVNESVLYVCCPYLEEIRKLLSSSGGKVSVKYITPVTAVESNSELLKKKLENQLEEAFFNGQPSSLRKTVEFVSERVASAAVKHICNDMVPKAKSKVLSDFGEHISKENIKEENADMLEYKNVLKKKASSFVEGFVRDFLRDCNEAMYEIAEKKIHGCIDNLLPLDALEEIKNVCVGFTYKMYVERVKQWLATHVSSSIFLKELENDIQKGTTGRRIEKDKANFTLPPGGRSCPHNESTLSGCHILNLLREACCEVIEYETITVDVVLNLLDQIYISLTRRNDINDMMIEIIHYTLFDLCLLLVSHCSAMFKHSGVMENMLKVWKCEFGRSSTIFKNLFCVKNITILQSSKVQCNAWDTYAKVVSYLVDKELIIENDLEFQCTSFYQRDWDEDTLEKFSRFIKQYLSCRKCNETDDKFAMLLSFLSDFCVDFFDRL</sequence>
<name>A0A6J2XTD3_SITOR</name>
<evidence type="ECO:0000313" key="4">
    <source>
        <dbReference type="RefSeq" id="XP_030754792.1"/>
    </source>
</evidence>
<organism evidence="3 4">
    <name type="scientific">Sitophilus oryzae</name>
    <name type="common">Rice weevil</name>
    <name type="synonym">Curculio oryzae</name>
    <dbReference type="NCBI Taxonomy" id="7048"/>
    <lineage>
        <taxon>Eukaryota</taxon>
        <taxon>Metazoa</taxon>
        <taxon>Ecdysozoa</taxon>
        <taxon>Arthropoda</taxon>
        <taxon>Hexapoda</taxon>
        <taxon>Insecta</taxon>
        <taxon>Pterygota</taxon>
        <taxon>Neoptera</taxon>
        <taxon>Endopterygota</taxon>
        <taxon>Coleoptera</taxon>
        <taxon>Polyphaga</taxon>
        <taxon>Cucujiformia</taxon>
        <taxon>Curculionidae</taxon>
        <taxon>Dryophthorinae</taxon>
        <taxon>Sitophilus</taxon>
    </lineage>
</organism>
<dbReference type="CTD" id="46719"/>
<dbReference type="RefSeq" id="XP_030754792.1">
    <property type="nucleotide sequence ID" value="XM_030898932.1"/>
</dbReference>
<feature type="compositionally biased region" description="Polar residues" evidence="1">
    <location>
        <begin position="70"/>
        <end position="94"/>
    </location>
</feature>
<dbReference type="InterPro" id="IPR028171">
    <property type="entry name" value="Codanin-1_C"/>
</dbReference>
<reference evidence="4" key="1">
    <citation type="submission" date="2025-08" db="UniProtKB">
        <authorList>
            <consortium name="RefSeq"/>
        </authorList>
    </citation>
    <scope>IDENTIFICATION</scope>
    <source>
        <tissue evidence="4">Gonads</tissue>
    </source>
</reference>
<dbReference type="InParanoid" id="A0A6J2XTD3"/>
<dbReference type="KEGG" id="soy:115881456"/>
<feature type="compositionally biased region" description="Polar residues" evidence="1">
    <location>
        <begin position="103"/>
        <end position="114"/>
    </location>
</feature>
<dbReference type="FunCoup" id="A0A6J2XTD3">
    <property type="interactions" value="2067"/>
</dbReference>
<dbReference type="GeneID" id="115881456"/>
<keyword evidence="3" id="KW-1185">Reference proteome</keyword>
<evidence type="ECO:0000256" key="1">
    <source>
        <dbReference type="SAM" id="MobiDB-lite"/>
    </source>
</evidence>
<feature type="region of interest" description="Disordered" evidence="1">
    <location>
        <begin position="70"/>
        <end position="124"/>
    </location>
</feature>
<dbReference type="Pfam" id="PF15296">
    <property type="entry name" value="Codanin-1_C"/>
    <property type="match status" value="1"/>
</dbReference>
<proteinExistence type="predicted"/>
<accession>A0A6J2XTD3</accession>
<dbReference type="PANTHER" id="PTHR28678">
    <property type="entry name" value="CODANIN-1"/>
    <property type="match status" value="1"/>
</dbReference>
<feature type="compositionally biased region" description="Basic and acidic residues" evidence="1">
    <location>
        <begin position="115"/>
        <end position="124"/>
    </location>
</feature>
<dbReference type="AlphaFoldDB" id="A0A6J2XTD3"/>
<evidence type="ECO:0000259" key="2">
    <source>
        <dbReference type="Pfam" id="PF15296"/>
    </source>
</evidence>
<dbReference type="InterPro" id="IPR040031">
    <property type="entry name" value="Codanin-1"/>
</dbReference>
<dbReference type="Proteomes" id="UP000504635">
    <property type="component" value="Unplaced"/>
</dbReference>
<evidence type="ECO:0000313" key="3">
    <source>
        <dbReference type="Proteomes" id="UP000504635"/>
    </source>
</evidence>
<feature type="domain" description="Codanin-1 C-terminal" evidence="2">
    <location>
        <begin position="786"/>
        <end position="888"/>
    </location>
</feature>
<dbReference type="PANTHER" id="PTHR28678:SF1">
    <property type="entry name" value="CODANIN-1"/>
    <property type="match status" value="1"/>
</dbReference>
<dbReference type="GO" id="GO:0006325">
    <property type="term" value="P:chromatin organization"/>
    <property type="evidence" value="ECO:0007669"/>
    <property type="project" value="TreeGrafter"/>
</dbReference>
<gene>
    <name evidence="4" type="primary">LOC115881456</name>
</gene>
<dbReference type="GO" id="GO:0005634">
    <property type="term" value="C:nucleus"/>
    <property type="evidence" value="ECO:0007669"/>
    <property type="project" value="TreeGrafter"/>
</dbReference>
<protein>
    <submittedName>
        <fullName evidence="4">Codanin-1</fullName>
    </submittedName>
</protein>
<dbReference type="OrthoDB" id="20982at2759"/>